<protein>
    <submittedName>
        <fullName evidence="1">Uncharacterized protein</fullName>
    </submittedName>
</protein>
<sequence>MYNLQLPRHSLSLSLAISLVSHVFRVVAAAIVCISGARGGVWVAIDGGCHRRVCFSNHGDMDSRVGAAHFLWEPMRALMAKVNKLTAEINGFVVKILTKEGNLAAAVCAILGYFALFRRSGE</sequence>
<keyword evidence="2" id="KW-1185">Reference proteome</keyword>
<reference evidence="1 2" key="1">
    <citation type="journal article" date="2021" name="Hortic Res">
        <title>High-quality reference genome and annotation aids understanding of berry development for evergreen blueberry (Vaccinium darrowii).</title>
        <authorList>
            <person name="Yu J."/>
            <person name="Hulse-Kemp A.M."/>
            <person name="Babiker E."/>
            <person name="Staton M."/>
        </authorList>
    </citation>
    <scope>NUCLEOTIDE SEQUENCE [LARGE SCALE GENOMIC DNA]</scope>
    <source>
        <strain evidence="2">cv. NJ 8807/NJ 8810</strain>
        <tissue evidence="1">Young leaf</tissue>
    </source>
</reference>
<accession>A0ACB7ZPB9</accession>
<gene>
    <name evidence="1" type="ORF">Vadar_034742</name>
</gene>
<name>A0ACB7ZPB9_9ERIC</name>
<comment type="caution">
    <text evidence="1">The sequence shown here is derived from an EMBL/GenBank/DDBJ whole genome shotgun (WGS) entry which is preliminary data.</text>
</comment>
<proteinExistence type="predicted"/>
<evidence type="ECO:0000313" key="1">
    <source>
        <dbReference type="EMBL" id="KAH7867548.1"/>
    </source>
</evidence>
<evidence type="ECO:0000313" key="2">
    <source>
        <dbReference type="Proteomes" id="UP000828048"/>
    </source>
</evidence>
<dbReference type="EMBL" id="CM037159">
    <property type="protein sequence ID" value="KAH7867548.1"/>
    <property type="molecule type" value="Genomic_DNA"/>
</dbReference>
<organism evidence="1 2">
    <name type="scientific">Vaccinium darrowii</name>
    <dbReference type="NCBI Taxonomy" id="229202"/>
    <lineage>
        <taxon>Eukaryota</taxon>
        <taxon>Viridiplantae</taxon>
        <taxon>Streptophyta</taxon>
        <taxon>Embryophyta</taxon>
        <taxon>Tracheophyta</taxon>
        <taxon>Spermatophyta</taxon>
        <taxon>Magnoliopsida</taxon>
        <taxon>eudicotyledons</taxon>
        <taxon>Gunneridae</taxon>
        <taxon>Pentapetalae</taxon>
        <taxon>asterids</taxon>
        <taxon>Ericales</taxon>
        <taxon>Ericaceae</taxon>
        <taxon>Vaccinioideae</taxon>
        <taxon>Vaccinieae</taxon>
        <taxon>Vaccinium</taxon>
    </lineage>
</organism>
<dbReference type="Proteomes" id="UP000828048">
    <property type="component" value="Chromosome 9"/>
</dbReference>